<reference evidence="2" key="1">
    <citation type="submission" date="2014-09" db="EMBL/GenBank/DDBJ databases">
        <authorList>
            <person name="Magalhaes I.L.F."/>
            <person name="Oliveira U."/>
            <person name="Santos F.R."/>
            <person name="Vidigal T.H.D.A."/>
            <person name="Brescovit A.D."/>
            <person name="Santos A.J."/>
        </authorList>
    </citation>
    <scope>NUCLEOTIDE SEQUENCE</scope>
    <source>
        <tissue evidence="2">Shoot tissue taken approximately 20 cm above the soil surface</tissue>
    </source>
</reference>
<reference evidence="2" key="2">
    <citation type="journal article" date="2015" name="Data Brief">
        <title>Shoot transcriptome of the giant reed, Arundo donax.</title>
        <authorList>
            <person name="Barrero R.A."/>
            <person name="Guerrero F.D."/>
            <person name="Moolhuijzen P."/>
            <person name="Goolsby J.A."/>
            <person name="Tidwell J."/>
            <person name="Bellgard S.E."/>
            <person name="Bellgard M.I."/>
        </authorList>
    </citation>
    <scope>NUCLEOTIDE SEQUENCE</scope>
    <source>
        <tissue evidence="2">Shoot tissue taken approximately 20 cm above the soil surface</tissue>
    </source>
</reference>
<evidence type="ECO:0000256" key="1">
    <source>
        <dbReference type="SAM" id="MobiDB-lite"/>
    </source>
</evidence>
<accession>A0A0A9D9P8</accession>
<sequence length="70" mass="8282">MHVLVCRRALGLRCRHRRRSCRRSRRIFCLSHDPGSANPQWRRAEAEHATNRRATETCYQTGLQKPPGRR</sequence>
<organism evidence="2">
    <name type="scientific">Arundo donax</name>
    <name type="common">Giant reed</name>
    <name type="synonym">Donax arundinaceus</name>
    <dbReference type="NCBI Taxonomy" id="35708"/>
    <lineage>
        <taxon>Eukaryota</taxon>
        <taxon>Viridiplantae</taxon>
        <taxon>Streptophyta</taxon>
        <taxon>Embryophyta</taxon>
        <taxon>Tracheophyta</taxon>
        <taxon>Spermatophyta</taxon>
        <taxon>Magnoliopsida</taxon>
        <taxon>Liliopsida</taxon>
        <taxon>Poales</taxon>
        <taxon>Poaceae</taxon>
        <taxon>PACMAD clade</taxon>
        <taxon>Arundinoideae</taxon>
        <taxon>Arundineae</taxon>
        <taxon>Arundo</taxon>
    </lineage>
</organism>
<feature type="region of interest" description="Disordered" evidence="1">
    <location>
        <begin position="47"/>
        <end position="70"/>
    </location>
</feature>
<dbReference type="EMBL" id="GBRH01213379">
    <property type="protein sequence ID" value="JAD84516.1"/>
    <property type="molecule type" value="Transcribed_RNA"/>
</dbReference>
<evidence type="ECO:0000313" key="2">
    <source>
        <dbReference type="EMBL" id="JAD84516.1"/>
    </source>
</evidence>
<dbReference type="AlphaFoldDB" id="A0A0A9D9P8"/>
<protein>
    <submittedName>
        <fullName evidence="2">Uncharacterized protein</fullName>
    </submittedName>
</protein>
<name>A0A0A9D9P8_ARUDO</name>
<proteinExistence type="predicted"/>